<sequence>MKGPVEVTLTKATPPRRGWWRDEDYIDDGEVGVLRIGRNLAVLDTTFCESDDVTKRWLAEALAESRGSRLRAPLVVGLVALRGHDPSSKDRHRFWLSGEPGFKPNDTTNPIRAIALCFGGSRVLVYRPDTYGYRVRKPDRDDGRHKFYDNMTQLRAFLGDNSITVACFGAREVAKKLAREWGLHVAWPTEVTDLFARAYGKAAAGLDAGNAKLNLPAKYWMGKAALARERAKAERDGYDTDDYDKDGTDPWKRAEKMVRGLSLERMARVAIGPEMRLARWPAKVAHVDWGAHRDVGHEEWAYAARDAFLCFEIAARSFEKLGVPTDR</sequence>
<protein>
    <recommendedName>
        <fullName evidence="5">3'-5' exonuclease domain-containing protein</fullName>
    </recommendedName>
</protein>
<name>A0AAV5C7J5_ELECO</name>
<organism evidence="3 4">
    <name type="scientific">Eleusine coracana subsp. coracana</name>
    <dbReference type="NCBI Taxonomy" id="191504"/>
    <lineage>
        <taxon>Eukaryota</taxon>
        <taxon>Viridiplantae</taxon>
        <taxon>Streptophyta</taxon>
        <taxon>Embryophyta</taxon>
        <taxon>Tracheophyta</taxon>
        <taxon>Spermatophyta</taxon>
        <taxon>Magnoliopsida</taxon>
        <taxon>Liliopsida</taxon>
        <taxon>Poales</taxon>
        <taxon>Poaceae</taxon>
        <taxon>PACMAD clade</taxon>
        <taxon>Chloridoideae</taxon>
        <taxon>Cynodonteae</taxon>
        <taxon>Eleusininae</taxon>
        <taxon>Eleusine</taxon>
    </lineage>
</organism>
<dbReference type="GO" id="GO:0005634">
    <property type="term" value="C:nucleus"/>
    <property type="evidence" value="ECO:0007669"/>
    <property type="project" value="TreeGrafter"/>
</dbReference>
<comment type="caution">
    <text evidence="3">The sequence shown here is derived from an EMBL/GenBank/DDBJ whole genome shotgun (WGS) entry which is preliminary data.</text>
</comment>
<gene>
    <name evidence="3" type="primary">ga10748</name>
    <name evidence="3" type="ORF">PR202_ga10748</name>
</gene>
<dbReference type="SUPFAM" id="SSF53098">
    <property type="entry name" value="Ribonuclease H-like"/>
    <property type="match status" value="1"/>
</dbReference>
<reference evidence="3" key="1">
    <citation type="journal article" date="2018" name="DNA Res.">
        <title>Multiple hybrid de novo genome assembly of finger millet, an orphan allotetraploid crop.</title>
        <authorList>
            <person name="Hatakeyama M."/>
            <person name="Aluri S."/>
            <person name="Balachadran M.T."/>
            <person name="Sivarajan S.R."/>
            <person name="Patrignani A."/>
            <person name="Gruter S."/>
            <person name="Poveda L."/>
            <person name="Shimizu-Inatsugi R."/>
            <person name="Baeten J."/>
            <person name="Francoijs K.J."/>
            <person name="Nataraja K.N."/>
            <person name="Reddy Y.A.N."/>
            <person name="Phadnis S."/>
            <person name="Ravikumar R.L."/>
            <person name="Schlapbach R."/>
            <person name="Sreeman S.M."/>
            <person name="Shimizu K.K."/>
        </authorList>
    </citation>
    <scope>NUCLEOTIDE SEQUENCE</scope>
</reference>
<dbReference type="InterPro" id="IPR051132">
    <property type="entry name" value="3-5_Exonuclease_domain"/>
</dbReference>
<evidence type="ECO:0000256" key="1">
    <source>
        <dbReference type="ARBA" id="ARBA00022722"/>
    </source>
</evidence>
<dbReference type="EMBL" id="BQKI01000004">
    <property type="protein sequence ID" value="GJM94131.1"/>
    <property type="molecule type" value="Genomic_DNA"/>
</dbReference>
<dbReference type="AlphaFoldDB" id="A0AAV5C7J5"/>
<dbReference type="Proteomes" id="UP001054889">
    <property type="component" value="Unassembled WGS sequence"/>
</dbReference>
<dbReference type="Gene3D" id="3.30.420.10">
    <property type="entry name" value="Ribonuclease H-like superfamily/Ribonuclease H"/>
    <property type="match status" value="1"/>
</dbReference>
<evidence type="ECO:0000313" key="3">
    <source>
        <dbReference type="EMBL" id="GJM94131.1"/>
    </source>
</evidence>
<accession>A0AAV5C7J5</accession>
<keyword evidence="4" id="KW-1185">Reference proteome</keyword>
<evidence type="ECO:0000313" key="4">
    <source>
        <dbReference type="Proteomes" id="UP001054889"/>
    </source>
</evidence>
<dbReference type="InterPro" id="IPR036397">
    <property type="entry name" value="RNaseH_sf"/>
</dbReference>
<dbReference type="InterPro" id="IPR012337">
    <property type="entry name" value="RNaseH-like_sf"/>
</dbReference>
<keyword evidence="2" id="KW-0378">Hydrolase</keyword>
<evidence type="ECO:0008006" key="5">
    <source>
        <dbReference type="Google" id="ProtNLM"/>
    </source>
</evidence>
<evidence type="ECO:0000256" key="2">
    <source>
        <dbReference type="ARBA" id="ARBA00022801"/>
    </source>
</evidence>
<reference evidence="3" key="2">
    <citation type="submission" date="2021-12" db="EMBL/GenBank/DDBJ databases">
        <title>Resequencing data analysis of finger millet.</title>
        <authorList>
            <person name="Hatakeyama M."/>
            <person name="Aluri S."/>
            <person name="Balachadran M.T."/>
            <person name="Sivarajan S.R."/>
            <person name="Poveda L."/>
            <person name="Shimizu-Inatsugi R."/>
            <person name="Schlapbach R."/>
            <person name="Sreeman S.M."/>
            <person name="Shimizu K.K."/>
        </authorList>
    </citation>
    <scope>NUCLEOTIDE SEQUENCE</scope>
</reference>
<dbReference type="GO" id="GO:0008408">
    <property type="term" value="F:3'-5' exonuclease activity"/>
    <property type="evidence" value="ECO:0007669"/>
    <property type="project" value="TreeGrafter"/>
</dbReference>
<proteinExistence type="predicted"/>
<dbReference type="GO" id="GO:0003676">
    <property type="term" value="F:nucleic acid binding"/>
    <property type="evidence" value="ECO:0007669"/>
    <property type="project" value="InterPro"/>
</dbReference>
<keyword evidence="1" id="KW-0540">Nuclease</keyword>
<dbReference type="GO" id="GO:0005737">
    <property type="term" value="C:cytoplasm"/>
    <property type="evidence" value="ECO:0007669"/>
    <property type="project" value="TreeGrafter"/>
</dbReference>
<dbReference type="PANTHER" id="PTHR13620">
    <property type="entry name" value="3-5 EXONUCLEASE"/>
    <property type="match status" value="1"/>
</dbReference>
<dbReference type="PANTHER" id="PTHR13620:SF54">
    <property type="entry name" value="OS01G0566000 PROTEIN"/>
    <property type="match status" value="1"/>
</dbReference>